<gene>
    <name evidence="2" type="ORF">NW768_010138</name>
</gene>
<evidence type="ECO:0000313" key="2">
    <source>
        <dbReference type="EMBL" id="KAJ4122699.1"/>
    </source>
</evidence>
<organism evidence="2 3">
    <name type="scientific">Fusarium equiseti</name>
    <name type="common">Fusarium scirpi</name>
    <dbReference type="NCBI Taxonomy" id="61235"/>
    <lineage>
        <taxon>Eukaryota</taxon>
        <taxon>Fungi</taxon>
        <taxon>Dikarya</taxon>
        <taxon>Ascomycota</taxon>
        <taxon>Pezizomycotina</taxon>
        <taxon>Sordariomycetes</taxon>
        <taxon>Hypocreomycetidae</taxon>
        <taxon>Hypocreales</taxon>
        <taxon>Nectriaceae</taxon>
        <taxon>Fusarium</taxon>
        <taxon>Fusarium incarnatum-equiseti species complex</taxon>
    </lineage>
</organism>
<protein>
    <submittedName>
        <fullName evidence="2">Uncharacterized protein</fullName>
    </submittedName>
</protein>
<accession>A0ABQ8R0T3</accession>
<reference evidence="2" key="1">
    <citation type="submission" date="2022-09" db="EMBL/GenBank/DDBJ databases">
        <title>Fusarium specimens isolated from Avocado Roots.</title>
        <authorList>
            <person name="Stajich J."/>
            <person name="Roper C."/>
            <person name="Heimlech-Rivalta G."/>
        </authorList>
    </citation>
    <scope>NUCLEOTIDE SEQUENCE</scope>
    <source>
        <strain evidence="2">CF00095</strain>
    </source>
</reference>
<comment type="caution">
    <text evidence="2">The sequence shown here is derived from an EMBL/GenBank/DDBJ whole genome shotgun (WGS) entry which is preliminary data.</text>
</comment>
<feature type="compositionally biased region" description="Polar residues" evidence="1">
    <location>
        <begin position="1"/>
        <end position="11"/>
    </location>
</feature>
<evidence type="ECO:0000313" key="3">
    <source>
        <dbReference type="Proteomes" id="UP001152024"/>
    </source>
</evidence>
<name>A0ABQ8R0T3_FUSEQ</name>
<feature type="region of interest" description="Disordered" evidence="1">
    <location>
        <begin position="427"/>
        <end position="451"/>
    </location>
</feature>
<evidence type="ECO:0000256" key="1">
    <source>
        <dbReference type="SAM" id="MobiDB-lite"/>
    </source>
</evidence>
<dbReference type="EMBL" id="JAOQBH010000019">
    <property type="protein sequence ID" value="KAJ4122699.1"/>
    <property type="molecule type" value="Genomic_DNA"/>
</dbReference>
<dbReference type="Proteomes" id="UP001152024">
    <property type="component" value="Unassembled WGS sequence"/>
</dbReference>
<keyword evidence="3" id="KW-1185">Reference proteome</keyword>
<sequence length="602" mass="68300">MDSFKSSSDSKTGFVPSPSLDPAPSGVGAADMTLDPESIRRVAVHDTAQALGVETSVSTYRDLVLSLIKDCSLKRDLVAFVDAPRKAPHESLVPVDAFINDSDRTDWHTHCLDMDKSWKEFCGKVSAISDKVTINRMAKPSGPMKARASFLWHYPTNTSPNQVFSHVLDTDSPTVRVQETKNGLTRDVKTLDLIPIRIPYKERGPGWKETFEEQWPALLETCIRFTADLLKDDDFIFAIGKGVFPHLKGIIESWGLTLTWLELQVDVKMWENAPRIYIARDASKRIRKVIFWTFHGQFAFYNEKVEVGAVWDMMYNAGYELAGVPVLNYGFFVWRADRTAQRNWDEIPDKVGKISDRDMHKLLVEKEIFDEKPCTIEFVQQCFPRLIEKTPGLLGEIETAVQQNGYSPLNAINRVFIRRQQMSRQANSAIKRKAAPLPAPETKKSKREHTEKAKAYFASDRLAEGQKKGNDTKKAIVRSKYDAFMQSFEVRQAEANRFVPNQSIEFARALPRIDKIRETMEAATRTDVFKHVGTDLSPWVTFYSKEYPRGYRYAMDGGPAIPEPDPYANQRHPAIAIMNKGSFRDKASRLEAAGPADNDEES</sequence>
<feature type="region of interest" description="Disordered" evidence="1">
    <location>
        <begin position="1"/>
        <end position="31"/>
    </location>
</feature>
<proteinExistence type="predicted"/>